<dbReference type="AlphaFoldDB" id="A0A1U9NJB4"/>
<evidence type="ECO:0000313" key="2">
    <source>
        <dbReference type="Proteomes" id="UP000189674"/>
    </source>
</evidence>
<dbReference type="Proteomes" id="UP000189674">
    <property type="component" value="Chromosome"/>
</dbReference>
<dbReference type="STRING" id="1936003.STSP2_00974"/>
<proteinExistence type="predicted"/>
<organism evidence="1 2">
    <name type="scientific">Anaerohalosphaera lusitana</name>
    <dbReference type="NCBI Taxonomy" id="1936003"/>
    <lineage>
        <taxon>Bacteria</taxon>
        <taxon>Pseudomonadati</taxon>
        <taxon>Planctomycetota</taxon>
        <taxon>Phycisphaerae</taxon>
        <taxon>Sedimentisphaerales</taxon>
        <taxon>Anaerohalosphaeraceae</taxon>
        <taxon>Anaerohalosphaera</taxon>
    </lineage>
</organism>
<sequence length="81" mass="8833">MLGSPEADDILGAYLLYQDAWAVAEFCRCGRCSWAAFCNVILIELDKSGCASGFGPWGVYSHFGSSVFIYRVIEVNGSEIV</sequence>
<evidence type="ECO:0000313" key="1">
    <source>
        <dbReference type="EMBL" id="AQT67824.1"/>
    </source>
</evidence>
<reference evidence="2" key="1">
    <citation type="submission" date="2017-02" db="EMBL/GenBank/DDBJ databases">
        <title>Comparative genomics and description of representatives of a novel lineage of planctomycetes thriving in anoxic sediments.</title>
        <authorList>
            <person name="Spring S."/>
            <person name="Bunk B."/>
            <person name="Sproer C."/>
        </authorList>
    </citation>
    <scope>NUCLEOTIDE SEQUENCE [LARGE SCALE GENOMIC DNA]</scope>
    <source>
        <strain evidence="2">ST-NAGAB-D1</strain>
    </source>
</reference>
<name>A0A1U9NJB4_9BACT</name>
<protein>
    <submittedName>
        <fullName evidence="1">Uncharacterized protein</fullName>
    </submittedName>
</protein>
<dbReference type="EMBL" id="CP019791">
    <property type="protein sequence ID" value="AQT67824.1"/>
    <property type="molecule type" value="Genomic_DNA"/>
</dbReference>
<dbReference type="KEGG" id="alus:STSP2_00974"/>
<gene>
    <name evidence="1" type="ORF">STSP2_00974</name>
</gene>
<accession>A0A1U9NJB4</accession>
<keyword evidence="2" id="KW-1185">Reference proteome</keyword>